<proteinExistence type="predicted"/>
<organism evidence="2 3">
    <name type="scientific">Rhizophagus irregularis (strain DAOM 197198w)</name>
    <name type="common">Glomus intraradices</name>
    <dbReference type="NCBI Taxonomy" id="1432141"/>
    <lineage>
        <taxon>Eukaryota</taxon>
        <taxon>Fungi</taxon>
        <taxon>Fungi incertae sedis</taxon>
        <taxon>Mucoromycota</taxon>
        <taxon>Glomeromycotina</taxon>
        <taxon>Glomeromycetes</taxon>
        <taxon>Glomerales</taxon>
        <taxon>Glomeraceae</taxon>
        <taxon>Rhizophagus</taxon>
    </lineage>
</organism>
<dbReference type="Proteomes" id="UP000022910">
    <property type="component" value="Unassembled WGS sequence"/>
</dbReference>
<accession>A0A015LDX2</accession>
<evidence type="ECO:0000256" key="1">
    <source>
        <dbReference type="SAM" id="SignalP"/>
    </source>
</evidence>
<keyword evidence="1" id="KW-0732">Signal</keyword>
<feature type="signal peptide" evidence="1">
    <location>
        <begin position="1"/>
        <end position="16"/>
    </location>
</feature>
<gene>
    <name evidence="2" type="ORF">RirG_019540</name>
</gene>
<evidence type="ECO:0000313" key="3">
    <source>
        <dbReference type="Proteomes" id="UP000022910"/>
    </source>
</evidence>
<evidence type="ECO:0000313" key="2">
    <source>
        <dbReference type="EMBL" id="EXX77914.1"/>
    </source>
</evidence>
<feature type="chain" id="PRO_5001476183" evidence="1">
    <location>
        <begin position="17"/>
        <end position="122"/>
    </location>
</feature>
<dbReference type="EMBL" id="JEMT01009930">
    <property type="protein sequence ID" value="EXX77914.1"/>
    <property type="molecule type" value="Genomic_DNA"/>
</dbReference>
<dbReference type="AlphaFoldDB" id="A0A015LDX2"/>
<name>A0A015LDX2_RHIIW</name>
<reference evidence="2 3" key="1">
    <citation type="submission" date="2014-02" db="EMBL/GenBank/DDBJ databases">
        <title>Single nucleus genome sequencing reveals high similarity among nuclei of an endomycorrhizal fungus.</title>
        <authorList>
            <person name="Lin K."/>
            <person name="Geurts R."/>
            <person name="Zhang Z."/>
            <person name="Limpens E."/>
            <person name="Saunders D.G."/>
            <person name="Mu D."/>
            <person name="Pang E."/>
            <person name="Cao H."/>
            <person name="Cha H."/>
            <person name="Lin T."/>
            <person name="Zhou Q."/>
            <person name="Shang Y."/>
            <person name="Li Y."/>
            <person name="Ivanov S."/>
            <person name="Sharma T."/>
            <person name="Velzen R.V."/>
            <person name="Ruijter N.D."/>
            <person name="Aanen D.K."/>
            <person name="Win J."/>
            <person name="Kamoun S."/>
            <person name="Bisseling T."/>
            <person name="Huang S."/>
        </authorList>
    </citation>
    <scope>NUCLEOTIDE SEQUENCE [LARGE SCALE GENOMIC DNA]</scope>
    <source>
        <strain evidence="3">DAOM197198w</strain>
    </source>
</reference>
<keyword evidence="3" id="KW-1185">Reference proteome</keyword>
<protein>
    <submittedName>
        <fullName evidence="2">Uncharacterized protein</fullName>
    </submittedName>
</protein>
<dbReference type="HOGENOM" id="CLU_2027985_0_0_1"/>
<sequence length="122" mass="12952">MTSTLISALFIDCIVTIPLTSPSALGWKRTGIIEKPPGLTTTLFIGRDKTNLPPGPVEVSTLQVSLIDSFETFVILMPIDLCLPTLVGGILISDPSTSNFTSFFGGLCFCSKALKVFSVATP</sequence>
<comment type="caution">
    <text evidence="2">The sequence shown here is derived from an EMBL/GenBank/DDBJ whole genome shotgun (WGS) entry which is preliminary data.</text>
</comment>